<keyword evidence="2" id="KW-0413">Isomerase</keyword>
<dbReference type="InterPro" id="IPR050312">
    <property type="entry name" value="IolE/XylAMocC-like"/>
</dbReference>
<protein>
    <submittedName>
        <fullName evidence="2">Sugar phosphate isomerase/epimerase</fullName>
    </submittedName>
</protein>
<name>A0ABV1GFV7_9FIRM</name>
<accession>A0ABV1GFV7</accession>
<dbReference type="Gene3D" id="3.20.20.150">
    <property type="entry name" value="Divalent-metal-dependent TIM barrel enzymes"/>
    <property type="match status" value="1"/>
</dbReference>
<dbReference type="SUPFAM" id="SSF51658">
    <property type="entry name" value="Xylose isomerase-like"/>
    <property type="match status" value="1"/>
</dbReference>
<dbReference type="InterPro" id="IPR013022">
    <property type="entry name" value="Xyl_isomerase-like_TIM-brl"/>
</dbReference>
<sequence length="243" mass="28104">METEQALLEISLSEVKGVEVFLNTFRELEPEYLSRLKSIVKKSDMHVLAVHPFTSMMESFFFASSYGTRFEDGVALYRRYFEACRILEAPILVFHGDYKNTAYPFEAYCKNYSALQCVGKEYGVALCQENVVRCKCGFWEQIRRMRELTDDRAEFVLDLKQARRAENHVDALLDAMKGKIRHAHLSDFDLDCDCLPPGEGQEAWALLLPRLKREACSMVVELYRDGFQTKQQLVNAVSFIESY</sequence>
<dbReference type="Proteomes" id="UP001477672">
    <property type="component" value="Unassembled WGS sequence"/>
</dbReference>
<proteinExistence type="predicted"/>
<evidence type="ECO:0000259" key="1">
    <source>
        <dbReference type="Pfam" id="PF01261"/>
    </source>
</evidence>
<dbReference type="InterPro" id="IPR036237">
    <property type="entry name" value="Xyl_isomerase-like_sf"/>
</dbReference>
<gene>
    <name evidence="2" type="ORF">WMO24_09735</name>
</gene>
<comment type="caution">
    <text evidence="2">The sequence shown here is derived from an EMBL/GenBank/DDBJ whole genome shotgun (WGS) entry which is preliminary data.</text>
</comment>
<organism evidence="2 3">
    <name type="scientific">Ruthenibacterium intestinale</name>
    <dbReference type="NCBI Taxonomy" id="3133163"/>
    <lineage>
        <taxon>Bacteria</taxon>
        <taxon>Bacillati</taxon>
        <taxon>Bacillota</taxon>
        <taxon>Clostridia</taxon>
        <taxon>Eubacteriales</taxon>
        <taxon>Oscillospiraceae</taxon>
        <taxon>Ruthenibacterium</taxon>
    </lineage>
</organism>
<evidence type="ECO:0000313" key="3">
    <source>
        <dbReference type="Proteomes" id="UP001477672"/>
    </source>
</evidence>
<dbReference type="PANTHER" id="PTHR12110">
    <property type="entry name" value="HYDROXYPYRUVATE ISOMERASE"/>
    <property type="match status" value="1"/>
</dbReference>
<dbReference type="RefSeq" id="WP_349216251.1">
    <property type="nucleotide sequence ID" value="NZ_JBBMFA010000095.1"/>
</dbReference>
<dbReference type="Pfam" id="PF01261">
    <property type="entry name" value="AP_endonuc_2"/>
    <property type="match status" value="1"/>
</dbReference>
<dbReference type="EMBL" id="JBBMFA010000095">
    <property type="protein sequence ID" value="MEQ2520706.1"/>
    <property type="molecule type" value="Genomic_DNA"/>
</dbReference>
<keyword evidence="3" id="KW-1185">Reference proteome</keyword>
<feature type="domain" description="Xylose isomerase-like TIM barrel" evidence="1">
    <location>
        <begin position="16"/>
        <end position="241"/>
    </location>
</feature>
<evidence type="ECO:0000313" key="2">
    <source>
        <dbReference type="EMBL" id="MEQ2520706.1"/>
    </source>
</evidence>
<dbReference type="PANTHER" id="PTHR12110:SF41">
    <property type="entry name" value="INOSOSE DEHYDRATASE"/>
    <property type="match status" value="1"/>
</dbReference>
<reference evidence="2 3" key="1">
    <citation type="submission" date="2024-03" db="EMBL/GenBank/DDBJ databases">
        <title>Human intestinal bacterial collection.</title>
        <authorList>
            <person name="Pauvert C."/>
            <person name="Hitch T.C.A."/>
            <person name="Clavel T."/>
        </authorList>
    </citation>
    <scope>NUCLEOTIDE SEQUENCE [LARGE SCALE GENOMIC DNA]</scope>
    <source>
        <strain evidence="2 3">CLA-JM-H11</strain>
    </source>
</reference>
<dbReference type="GO" id="GO:0016853">
    <property type="term" value="F:isomerase activity"/>
    <property type="evidence" value="ECO:0007669"/>
    <property type="project" value="UniProtKB-KW"/>
</dbReference>